<dbReference type="AlphaFoldDB" id="A0A9P0GUY0"/>
<reference evidence="3" key="1">
    <citation type="submission" date="2022-01" db="EMBL/GenBank/DDBJ databases">
        <authorList>
            <person name="King R."/>
        </authorList>
    </citation>
    <scope>NUCLEOTIDE SEQUENCE</scope>
</reference>
<sequence length="1201" mass="134463">MDLRYALVMLLKILISTSTLPVLYRASGVQGAALLGDPTMSRNSTNDTPDTYYDYEIADDSQELEQRNVPTKAKEASEEIPDPSPLVVSGYNLPENIFNRGKPFYVEKDPLTGQIDFAQKSPTLDDDLYDYVDEEPSRNIHDKSNIDRKDGGHRHTDVNQLTPNFHDFLNLPVKYNSAKYVYPLISNSYASTKIQGSVNKFHNHKDYNFKTSTKKPTPPASSPTYYSDSNQYFTQPRTTVTTTTTTTTAKPTTKSPTKVYFTTKPTNLLNTGMGHPSFQEEFEDYYDLPAATTTTVKTVPEKVYLTTENVDKIYLTSKAPETTSTKKTMSLFEQLFGEYDDTVAPPVTTKQPSLFSNLPGNKYNKNKYQKTEKPQYPSTTTTTTTTTETPQVHNSHAGPNVLTGTNMGLEPNYEYEDYGSEKYEDNVAVQSKPQLMVDEDLTIEPLPDSSTTTTTEKVVEVKQNITDYYDYPEEKENTATSTTTSTTTTAKTTTSTFPSVKVTSLPLGDNHLTTPSHEPFNRDPIIVATQNLREKLNSEKVLPKPFEKPSNPPSASNIHIAHNQDTVSFVVGNQQSVDGTQYVGTSIKENPYDINNSFRPQISYGNEDSVSYKIEAEPEVSFQLAAPPEAVGSAVTIQPLKNSEASLAIGVPVQVPGHVVDDHLNKAVQFPQSGSNKVVFPDEKQPEFPDLVPPPVQANREVLPLNSQPMYHQLPSDLTPPREPETVASPRPENRPARPPWDPRPGHFYSGKPEYNRPPRPPADVAYKRIDNLPNILPQFRPNMNKPPGSYYEKRFNRQPLLDRPSNRPIGFFEKMQPPPPPPPPIYRPAMRNNIPPMHHDSNGPPMAEDRITNEAPRRPNPEFSFYRTPPQPKIANRRNGNDDEEVVETLQMIQAKNSDKKDEPPASVTQVVNILAANEGFSVNTEKTIYKVYPVNTPPIKLDVIDTNEKDTVVIGTRAEPPLPPSKIHPQDFVFDPKERHDAPILKPHPRPSYATKTDFPYHLERPNSKSEDEPDHFFNNQWNGVGEQAESRIVTGHVPNQISATLKTYTEKPIAVAYTPTEPNLDADKYSMPNYGSPVIPEIQGHRVPLGGPEIAHRVDESSPFPSDLPAYPQLDFQAPFLASDHVDATLNKGWAVVRETKNRTTDQTEGTTMPYATTGEFDMEHFQPQLEGGFKPIYSFPEGDDKPAGVEVGEREER</sequence>
<feature type="signal peptide" evidence="2">
    <location>
        <begin position="1"/>
        <end position="19"/>
    </location>
</feature>
<reference evidence="3" key="2">
    <citation type="submission" date="2022-10" db="EMBL/GenBank/DDBJ databases">
        <authorList>
            <consortium name="ENA_rothamsted_submissions"/>
            <consortium name="culmorum"/>
            <person name="King R."/>
        </authorList>
    </citation>
    <scope>NUCLEOTIDE SEQUENCE</scope>
</reference>
<feature type="region of interest" description="Disordered" evidence="1">
    <location>
        <begin position="1180"/>
        <end position="1201"/>
    </location>
</feature>
<feature type="region of interest" description="Disordered" evidence="1">
    <location>
        <begin position="839"/>
        <end position="883"/>
    </location>
</feature>
<evidence type="ECO:0000313" key="3">
    <source>
        <dbReference type="EMBL" id="CAH1178986.1"/>
    </source>
</evidence>
<feature type="compositionally biased region" description="Basic and acidic residues" evidence="1">
    <location>
        <begin position="1186"/>
        <end position="1201"/>
    </location>
</feature>
<feature type="compositionally biased region" description="Low complexity" evidence="1">
    <location>
        <begin position="379"/>
        <end position="389"/>
    </location>
</feature>
<feature type="region of interest" description="Disordered" evidence="1">
    <location>
        <begin position="208"/>
        <end position="231"/>
    </location>
</feature>
<evidence type="ECO:0000256" key="2">
    <source>
        <dbReference type="SAM" id="SignalP"/>
    </source>
</evidence>
<feature type="region of interest" description="Disordered" evidence="1">
    <location>
        <begin position="710"/>
        <end position="761"/>
    </location>
</feature>
<feature type="chain" id="PRO_5040342285" evidence="2">
    <location>
        <begin position="20"/>
        <end position="1201"/>
    </location>
</feature>
<evidence type="ECO:0000313" key="4">
    <source>
        <dbReference type="Proteomes" id="UP001153737"/>
    </source>
</evidence>
<keyword evidence="2" id="KW-0732">Signal</keyword>
<dbReference type="EMBL" id="OU896714">
    <property type="protein sequence ID" value="CAH1178986.1"/>
    <property type="molecule type" value="Genomic_DNA"/>
</dbReference>
<dbReference type="OrthoDB" id="7482953at2759"/>
<feature type="compositionally biased region" description="Polar residues" evidence="1">
    <location>
        <begin position="350"/>
        <end position="359"/>
    </location>
</feature>
<dbReference type="Proteomes" id="UP001153737">
    <property type="component" value="Chromosome 8"/>
</dbReference>
<gene>
    <name evidence="3" type="ORF">PHAECO_LOCUS11506</name>
</gene>
<feature type="compositionally biased region" description="Basic and acidic residues" evidence="1">
    <location>
        <begin position="839"/>
        <end position="861"/>
    </location>
</feature>
<organism evidence="3 4">
    <name type="scientific">Phaedon cochleariae</name>
    <name type="common">Mustard beetle</name>
    <dbReference type="NCBI Taxonomy" id="80249"/>
    <lineage>
        <taxon>Eukaryota</taxon>
        <taxon>Metazoa</taxon>
        <taxon>Ecdysozoa</taxon>
        <taxon>Arthropoda</taxon>
        <taxon>Hexapoda</taxon>
        <taxon>Insecta</taxon>
        <taxon>Pterygota</taxon>
        <taxon>Neoptera</taxon>
        <taxon>Endopterygota</taxon>
        <taxon>Coleoptera</taxon>
        <taxon>Polyphaga</taxon>
        <taxon>Cucujiformia</taxon>
        <taxon>Chrysomeloidea</taxon>
        <taxon>Chrysomelidae</taxon>
        <taxon>Chrysomelinae</taxon>
        <taxon>Chrysomelini</taxon>
        <taxon>Phaedon</taxon>
    </lineage>
</organism>
<keyword evidence="4" id="KW-1185">Reference proteome</keyword>
<evidence type="ECO:0000256" key="1">
    <source>
        <dbReference type="SAM" id="MobiDB-lite"/>
    </source>
</evidence>
<protein>
    <submittedName>
        <fullName evidence="3">Uncharacterized protein</fullName>
    </submittedName>
</protein>
<feature type="region of interest" description="Disordered" evidence="1">
    <location>
        <begin position="350"/>
        <end position="406"/>
    </location>
</feature>
<name>A0A9P0GUY0_PHACE</name>
<accession>A0A9P0GUY0</accession>
<proteinExistence type="predicted"/>